<dbReference type="Proteomes" id="UP000006377">
    <property type="component" value="Chromosome"/>
</dbReference>
<keyword evidence="1 5" id="KW-1003">Cell membrane</keyword>
<reference evidence="6 7" key="1">
    <citation type="journal article" date="2011" name="Stand. Genomic Sci.">
        <title>Complete genome sequence of Parvibaculum lavamentivorans type strain (DS-1(T)).</title>
        <authorList>
            <person name="Schleheck D."/>
            <person name="Weiss M."/>
            <person name="Pitluck S."/>
            <person name="Bruce D."/>
            <person name="Land M.L."/>
            <person name="Han S."/>
            <person name="Saunders E."/>
            <person name="Tapia R."/>
            <person name="Detter C."/>
            <person name="Brettin T."/>
            <person name="Han J."/>
            <person name="Woyke T."/>
            <person name="Goodwin L."/>
            <person name="Pennacchio L."/>
            <person name="Nolan M."/>
            <person name="Cook A.M."/>
            <person name="Kjelleberg S."/>
            <person name="Thomas T."/>
        </authorList>
    </citation>
    <scope>NUCLEOTIDE SEQUENCE [LARGE SCALE GENOMIC DNA]</scope>
    <source>
        <strain evidence="7">DS-1 / DSM 13023 / NCIMB 13966</strain>
    </source>
</reference>
<keyword evidence="7" id="KW-1185">Reference proteome</keyword>
<evidence type="ECO:0000313" key="6">
    <source>
        <dbReference type="EMBL" id="ABS65105.1"/>
    </source>
</evidence>
<dbReference type="PANTHER" id="PTHR36917:SF1">
    <property type="entry name" value="INNER MEMBRANE-SPANNING PROTEIN YCIB"/>
    <property type="match status" value="1"/>
</dbReference>
<feature type="transmembrane region" description="Helical" evidence="5">
    <location>
        <begin position="119"/>
        <end position="137"/>
    </location>
</feature>
<evidence type="ECO:0000256" key="3">
    <source>
        <dbReference type="ARBA" id="ARBA00022989"/>
    </source>
</evidence>
<evidence type="ECO:0000313" key="7">
    <source>
        <dbReference type="Proteomes" id="UP000006377"/>
    </source>
</evidence>
<comment type="subcellular location">
    <subcellularLocation>
        <location evidence="5">Cell inner membrane</location>
        <topology evidence="5">Multi-pass membrane protein</topology>
    </subcellularLocation>
</comment>
<dbReference type="HAMAP" id="MF_00189">
    <property type="entry name" value="YciB"/>
    <property type="match status" value="1"/>
</dbReference>
<evidence type="ECO:0000256" key="4">
    <source>
        <dbReference type="ARBA" id="ARBA00023136"/>
    </source>
</evidence>
<organism evidence="6 7">
    <name type="scientific">Parvibaculum lavamentivorans (strain DS-1 / DSM 13023 / NCIMB 13966)</name>
    <dbReference type="NCBI Taxonomy" id="402881"/>
    <lineage>
        <taxon>Bacteria</taxon>
        <taxon>Pseudomonadati</taxon>
        <taxon>Pseudomonadota</taxon>
        <taxon>Alphaproteobacteria</taxon>
        <taxon>Hyphomicrobiales</taxon>
        <taxon>Parvibaculaceae</taxon>
        <taxon>Parvibaculum</taxon>
    </lineage>
</organism>
<dbReference type="eggNOG" id="COG2917">
    <property type="taxonomic scope" value="Bacteria"/>
</dbReference>
<feature type="transmembrane region" description="Helical" evidence="5">
    <location>
        <begin position="86"/>
        <end position="107"/>
    </location>
</feature>
<gene>
    <name evidence="5" type="primary">yciB</name>
    <name evidence="6" type="ordered locus">Plav_3506</name>
</gene>
<dbReference type="InterPro" id="IPR006008">
    <property type="entry name" value="YciB"/>
</dbReference>
<dbReference type="KEGG" id="pla:Plav_3506"/>
<dbReference type="GO" id="GO:0005886">
    <property type="term" value="C:plasma membrane"/>
    <property type="evidence" value="ECO:0007669"/>
    <property type="project" value="UniProtKB-SubCell"/>
</dbReference>
<accession>A7HYX2</accession>
<protein>
    <recommendedName>
        <fullName evidence="5">Inner membrane-spanning protein YciB</fullName>
    </recommendedName>
</protein>
<evidence type="ECO:0000256" key="2">
    <source>
        <dbReference type="ARBA" id="ARBA00022692"/>
    </source>
</evidence>
<keyword evidence="2 5" id="KW-0812">Transmembrane</keyword>
<comment type="similarity">
    <text evidence="5">Belongs to the YciB family.</text>
</comment>
<dbReference type="PANTHER" id="PTHR36917">
    <property type="entry name" value="INTRACELLULAR SEPTATION PROTEIN A-RELATED"/>
    <property type="match status" value="1"/>
</dbReference>
<proteinExistence type="inferred from homology"/>
<dbReference type="HOGENOM" id="CLU_089554_1_0_5"/>
<comment type="function">
    <text evidence="5">Plays a role in cell envelope biogenesis, maintenance of cell envelope integrity and membrane homeostasis.</text>
</comment>
<keyword evidence="5" id="KW-0997">Cell inner membrane</keyword>
<feature type="transmembrane region" description="Helical" evidence="5">
    <location>
        <begin position="50"/>
        <end position="80"/>
    </location>
</feature>
<dbReference type="EMBL" id="CP000774">
    <property type="protein sequence ID" value="ABS65105.1"/>
    <property type="molecule type" value="Genomic_DNA"/>
</dbReference>
<keyword evidence="4 5" id="KW-0472">Membrane</keyword>
<keyword evidence="3 5" id="KW-1133">Transmembrane helix</keyword>
<feature type="transmembrane region" description="Helical" evidence="5">
    <location>
        <begin position="187"/>
        <end position="206"/>
    </location>
</feature>
<name>A7HYX2_PARL1</name>
<sequence>MNLFGLRTFPHGIRRSGETVQHAASPIAPSLSSVAVPFLRRTVIELGPALIFFAAFSWQGIMVGTGAFMAAALISVAVTYAERRTFPITPIVTAFLVLCFGGLTLLFHESTYVKMQPTAANALYAAVLSGALLSGHNLLKRTFSPELHLDDAGWEKLTWRIVGYLVALALTNEFVRIEFSTETWIAFKTFVLAGLNFAFLLLQFPLLRAHWRPAPFVAVPRS</sequence>
<dbReference type="Pfam" id="PF04279">
    <property type="entry name" value="IspA"/>
    <property type="match status" value="1"/>
</dbReference>
<dbReference type="AlphaFoldDB" id="A7HYX2"/>
<evidence type="ECO:0000256" key="1">
    <source>
        <dbReference type="ARBA" id="ARBA00022475"/>
    </source>
</evidence>
<dbReference type="STRING" id="402881.Plav_3506"/>
<evidence type="ECO:0000256" key="5">
    <source>
        <dbReference type="HAMAP-Rule" id="MF_00189"/>
    </source>
</evidence>
<comment type="caution">
    <text evidence="5">Lacks conserved residue(s) required for the propagation of feature annotation.</text>
</comment>